<keyword evidence="2" id="KW-1185">Reference proteome</keyword>
<name>A0A9W4T2T9_9GLOM</name>
<comment type="caution">
    <text evidence="1">The sequence shown here is derived from an EMBL/GenBank/DDBJ whole genome shotgun (WGS) entry which is preliminary data.</text>
</comment>
<gene>
    <name evidence="1" type="ORF">FWILDA_LOCUS14561</name>
</gene>
<sequence>MLQSSSNRQDIIRAALDTLKNYPLDSKLESINSIAKSFGLSEATLRRTVKNGGLLNRSGPPTILAKYEEDQLADYCINMQKLGFGLTKSGVKYCVMEIMQLNKHQHLFGENEPDQDWWKCFMRGHPELSIRTSQELSEAHAQ</sequence>
<dbReference type="Proteomes" id="UP001153678">
    <property type="component" value="Unassembled WGS sequence"/>
</dbReference>
<dbReference type="EMBL" id="CAMKVN010006540">
    <property type="protein sequence ID" value="CAI2190409.1"/>
    <property type="molecule type" value="Genomic_DNA"/>
</dbReference>
<organism evidence="1 2">
    <name type="scientific">Funneliformis geosporum</name>
    <dbReference type="NCBI Taxonomy" id="1117311"/>
    <lineage>
        <taxon>Eukaryota</taxon>
        <taxon>Fungi</taxon>
        <taxon>Fungi incertae sedis</taxon>
        <taxon>Mucoromycota</taxon>
        <taxon>Glomeromycotina</taxon>
        <taxon>Glomeromycetes</taxon>
        <taxon>Glomerales</taxon>
        <taxon>Glomeraceae</taxon>
        <taxon>Funneliformis</taxon>
    </lineage>
</organism>
<accession>A0A9W4T2T9</accession>
<evidence type="ECO:0000313" key="1">
    <source>
        <dbReference type="EMBL" id="CAI2190409.1"/>
    </source>
</evidence>
<reference evidence="1" key="1">
    <citation type="submission" date="2022-08" db="EMBL/GenBank/DDBJ databases">
        <authorList>
            <person name="Kallberg Y."/>
            <person name="Tangrot J."/>
            <person name="Rosling A."/>
        </authorList>
    </citation>
    <scope>NUCLEOTIDE SEQUENCE</scope>
    <source>
        <strain evidence="1">Wild A</strain>
    </source>
</reference>
<proteinExistence type="predicted"/>
<dbReference type="OrthoDB" id="2433406at2759"/>
<protein>
    <submittedName>
        <fullName evidence="1">18464_t:CDS:1</fullName>
    </submittedName>
</protein>
<dbReference type="AlphaFoldDB" id="A0A9W4T2T9"/>
<evidence type="ECO:0000313" key="2">
    <source>
        <dbReference type="Proteomes" id="UP001153678"/>
    </source>
</evidence>